<reference evidence="2" key="1">
    <citation type="submission" date="2022-11" db="UniProtKB">
        <authorList>
            <consortium name="WormBaseParasite"/>
        </authorList>
    </citation>
    <scope>IDENTIFICATION</scope>
</reference>
<sequence>MDRHKLNTISCGRDVQRVQKAICSGFFRNAAKRDPQ</sequence>
<keyword evidence="1" id="KW-1185">Reference proteome</keyword>
<protein>
    <submittedName>
        <fullName evidence="2">Uncharacterized protein</fullName>
    </submittedName>
</protein>
<name>A0A914RXH8_PAREQ</name>
<dbReference type="Proteomes" id="UP000887564">
    <property type="component" value="Unplaced"/>
</dbReference>
<accession>A0A914RXH8</accession>
<evidence type="ECO:0000313" key="1">
    <source>
        <dbReference type="Proteomes" id="UP000887564"/>
    </source>
</evidence>
<organism evidence="1 2">
    <name type="scientific">Parascaris equorum</name>
    <name type="common">Equine roundworm</name>
    <dbReference type="NCBI Taxonomy" id="6256"/>
    <lineage>
        <taxon>Eukaryota</taxon>
        <taxon>Metazoa</taxon>
        <taxon>Ecdysozoa</taxon>
        <taxon>Nematoda</taxon>
        <taxon>Chromadorea</taxon>
        <taxon>Rhabditida</taxon>
        <taxon>Spirurina</taxon>
        <taxon>Ascaridomorpha</taxon>
        <taxon>Ascaridoidea</taxon>
        <taxon>Ascarididae</taxon>
        <taxon>Parascaris</taxon>
    </lineage>
</organism>
<evidence type="ECO:0000313" key="2">
    <source>
        <dbReference type="WBParaSite" id="PEQ_0001103301-mRNA-1"/>
    </source>
</evidence>
<dbReference type="AlphaFoldDB" id="A0A914RXH8"/>
<proteinExistence type="predicted"/>
<dbReference type="WBParaSite" id="PEQ_0001103301-mRNA-1">
    <property type="protein sequence ID" value="PEQ_0001103301-mRNA-1"/>
    <property type="gene ID" value="PEQ_0001103301"/>
</dbReference>